<dbReference type="InterPro" id="IPR027417">
    <property type="entry name" value="P-loop_NTPase"/>
</dbReference>
<dbReference type="InterPro" id="IPR011990">
    <property type="entry name" value="TPR-like_helical_dom_sf"/>
</dbReference>
<dbReference type="GeneID" id="16071932"/>
<dbReference type="Pfam" id="PF13374">
    <property type="entry name" value="TPR_10"/>
    <property type="match status" value="1"/>
</dbReference>
<dbReference type="InterPro" id="IPR057588">
    <property type="entry name" value="NWD1/2-like_WH"/>
</dbReference>
<dbReference type="InterPro" id="IPR019734">
    <property type="entry name" value="TPR_rpt"/>
</dbReference>
<dbReference type="InterPro" id="IPR052752">
    <property type="entry name" value="NACHT-WD_repeat"/>
</dbReference>
<dbReference type="PANTHER" id="PTHR19871:SF14">
    <property type="entry name" value="DUF4062 DOMAIN-CONTAINING PROTEIN"/>
    <property type="match status" value="1"/>
</dbReference>
<dbReference type="SUPFAM" id="SSF52540">
    <property type="entry name" value="P-loop containing nucleoside triphosphate hydrolases"/>
    <property type="match status" value="1"/>
</dbReference>
<sequence length="1671" mass="185342">MAIQPNRKLLTSAAAFLLFAAALVFLLRDNHDYHHDHHEEQSAPITAAAADSRLSDGQPSLLQCDHSDSRLRQRHFLPPAQQHKAPALLWSQPGSGNTMTRLLIEYATGYLTGSPYGDKSLLDVLPGEDTCDSSVIAVKLHPLINPRRTNKEDHYTATFKREHGVCDGVSVFARAIILVRNPLDAIWADYQRFISGRKAGVQVVGPVKHIEVQRDPSTRLRTGVYLVEFYESTHSDGIFWFVLRQDTFGKPGEIRPSKFEAYSGKTLATSYDLKDARIVPLAKPPRSFQVTLKNGKKLVFQPESESAADCAEWVTALQMAVNGAVTFADVHESGQLARRASSKQQRLATAEDKEGIDLPDDLHEESEDEEEETMGGIHDTSTPTPTPSSTTTTTTPASSTTATATSSSGEQRVKSGPRVTSFPAKPVPPHDPAEDSDDTVQTAGMSEDGLSAQMSTFSFEDDGSDASAAGDDADEEYIEHIAPDQFDFTSRPQRHVTPSGRALYIKCLVQRLADMAAGYAERGARWGHRFGFDAEKHVFLPDSCQAFLSSTFRDTTAERNVLFNHAVPVIKSWARLFNITFSLVDMRWGANHELSSELAITACMSQVKECVRNKRPSTAFIALLTDRSGYRVVPATLSAAQMAAALKNDAAKPLVQAAYTLDENTEPPVYRLHHELGIQHDVEALRDALIGANIAVRTATEEEVITALDHAHSPARQVLWLQRSLVEGEASDDDADVYFDLEHDEEVNTTRISSKPAQEMALSTLDESCLMRRPFKVKWIPDGLEDNTAFIDYLTELCVETTRVVINRIGASFRSDLRLALPEWCREAVAHVQHAQELAGNAVSRDAVMAQVMTYVNASTASGPLVVTGPSGSGKSTVLAQVVTELAKDDATAVIARFAGFTAKAASLTHTLRLLTQQFLYLVHPEMDSETIPTDFRAIISVLPQHLANLAKLDKRIVLIIDSLDEYVDDENRLDERVGLAAWLPTVLPDNVRLIVSAREHDRAFEQLSELVQDDAVVTLGPMDEAESKAMFERILSERNRKLTAEQHDAVHSALASASPLPLAVYLLADTACEWRSSDAVPELTTSILPILDARLQSIEDKLGQVFVSRTLGYLTCSRNGLNADELCLILSADHEVMASISRHHLPPDGTLPQHLIFMLKSALGAQLNVGTDESITWAHHQYHQAADLRYLSDAAHKRSLQQAAGAVLLEHLRERIVERERSGQPGPPPELERFADVIPWLFMQAGDHDALRETLNITHIFMFLQDYLYQDVNYDLAAYWRFLGDSPEDIVSGFANLLDAEHLDEGKARFLHVGLAGYLYCAGHYQHALNVLEPCGEWRRKHLGEHDDTAMTINFQGMCALELGDRALALERFEESLEMRLKLGKTKDLGKAIAASYNNIAIIHKREGRYEQALETYNQALELQKKINPNEDNVSIMQIMNNVASVHSVMGNYPKAYDLYKMVVDRRRKYFGPSVPLSVALFNLGLVAFRQERYGLAQEHIQDCLEIRLRLLGPTHQSTASAMSMRAHVLLKTKQPQQAKDMFLRVLHVRESSGNKSMLCMTYADVARACTALKHFEEAESYLEKSKALCSSDPLDPRNADYAEAAGDLALAKGDRDQAREMYAECIDLYRHTYDADHPQVRRIHVKLGLTTLDASTEVVTDNTTAASEA</sequence>
<dbReference type="SUPFAM" id="SSF48452">
    <property type="entry name" value="TPR-like"/>
    <property type="match status" value="2"/>
</dbReference>
<evidence type="ECO:0000256" key="3">
    <source>
        <dbReference type="PROSITE-ProRule" id="PRU00339"/>
    </source>
</evidence>
<name>F2UH56_SALR5</name>
<dbReference type="EMBL" id="GL832974">
    <property type="protein sequence ID" value="EGD76455.1"/>
    <property type="molecule type" value="Genomic_DNA"/>
</dbReference>
<dbReference type="OMA" id="HAICHAR"/>
<feature type="compositionally biased region" description="Acidic residues" evidence="4">
    <location>
        <begin position="357"/>
        <end position="373"/>
    </location>
</feature>
<dbReference type="eggNOG" id="KOG1840">
    <property type="taxonomic scope" value="Eukaryota"/>
</dbReference>
<evidence type="ECO:0000313" key="8">
    <source>
        <dbReference type="Proteomes" id="UP000007799"/>
    </source>
</evidence>
<dbReference type="PROSITE" id="PS50005">
    <property type="entry name" value="TPR"/>
    <property type="match status" value="1"/>
</dbReference>
<reference evidence="7" key="1">
    <citation type="submission" date="2009-08" db="EMBL/GenBank/DDBJ databases">
        <title>Annotation of Salpingoeca rosetta.</title>
        <authorList>
            <consortium name="The Broad Institute Genome Sequencing Platform"/>
            <person name="Russ C."/>
            <person name="Cuomo C."/>
            <person name="Burger G."/>
            <person name="Gray M.W."/>
            <person name="Holland P.W.H."/>
            <person name="King N."/>
            <person name="Lang F.B.F."/>
            <person name="Roger A.J."/>
            <person name="Ruiz-Trillo I."/>
            <person name="Young S.K."/>
            <person name="Zeng Q."/>
            <person name="Gargeya S."/>
            <person name="Alvarado L."/>
            <person name="Berlin A."/>
            <person name="Chapman S.B."/>
            <person name="Chen Z."/>
            <person name="Freedman E."/>
            <person name="Gellesch M."/>
            <person name="Goldberg J."/>
            <person name="Griggs A."/>
            <person name="Gujja S."/>
            <person name="Heilman E."/>
            <person name="Heiman D."/>
            <person name="Howarth C."/>
            <person name="Mehta T."/>
            <person name="Neiman D."/>
            <person name="Pearson M."/>
            <person name="Roberts A."/>
            <person name="Saif S."/>
            <person name="Shea T."/>
            <person name="Shenoy N."/>
            <person name="Sisk P."/>
            <person name="Stolte C."/>
            <person name="Sykes S."/>
            <person name="White J."/>
            <person name="Yandava C."/>
            <person name="Haas B."/>
            <person name="Nusbaum C."/>
            <person name="Birren B."/>
        </authorList>
    </citation>
    <scope>NUCLEOTIDE SEQUENCE [LARGE SCALE GENOMIC DNA]</scope>
    <source>
        <strain evidence="7">ATCC 50818</strain>
    </source>
</reference>
<dbReference type="Pfam" id="PF25469">
    <property type="entry name" value="WHD_NWD1"/>
    <property type="match status" value="1"/>
</dbReference>
<dbReference type="PANTHER" id="PTHR19871">
    <property type="entry name" value="BETA TRANSDUCIN-RELATED PROTEIN"/>
    <property type="match status" value="1"/>
</dbReference>
<dbReference type="OrthoDB" id="2325716at2759"/>
<evidence type="ECO:0000313" key="7">
    <source>
        <dbReference type="EMBL" id="EGD76455.1"/>
    </source>
</evidence>
<dbReference type="STRING" id="946362.F2UH56"/>
<dbReference type="Proteomes" id="UP000007799">
    <property type="component" value="Unassembled WGS sequence"/>
</dbReference>
<dbReference type="Pfam" id="PF05729">
    <property type="entry name" value="NACHT"/>
    <property type="match status" value="1"/>
</dbReference>
<dbReference type="InterPro" id="IPR007111">
    <property type="entry name" value="NACHT_NTPase"/>
</dbReference>
<dbReference type="RefSeq" id="XP_004991370.1">
    <property type="nucleotide sequence ID" value="XM_004991313.1"/>
</dbReference>
<dbReference type="eggNOG" id="KOG3602">
    <property type="taxonomic scope" value="Eukaryota"/>
</dbReference>
<dbReference type="InParanoid" id="F2UH56"/>
<dbReference type="PROSITE" id="PS50293">
    <property type="entry name" value="TPR_REGION"/>
    <property type="match status" value="1"/>
</dbReference>
<dbReference type="Gene3D" id="3.40.50.300">
    <property type="entry name" value="P-loop containing nucleotide triphosphate hydrolases"/>
    <property type="match status" value="1"/>
</dbReference>
<dbReference type="Pfam" id="PF13424">
    <property type="entry name" value="TPR_12"/>
    <property type="match status" value="2"/>
</dbReference>
<dbReference type="KEGG" id="sre:PTSG_07574"/>
<dbReference type="PROSITE" id="PS50003">
    <property type="entry name" value="PH_DOMAIN"/>
    <property type="match status" value="1"/>
</dbReference>
<evidence type="ECO:0000256" key="2">
    <source>
        <dbReference type="ARBA" id="ARBA00022737"/>
    </source>
</evidence>
<dbReference type="Gene3D" id="1.25.40.10">
    <property type="entry name" value="Tetratricopeptide repeat domain"/>
    <property type="match status" value="2"/>
</dbReference>
<feature type="domain" description="PH" evidence="5">
    <location>
        <begin position="270"/>
        <end position="322"/>
    </location>
</feature>
<feature type="repeat" description="TPR" evidence="3">
    <location>
        <begin position="1395"/>
        <end position="1428"/>
    </location>
</feature>
<evidence type="ECO:0000256" key="1">
    <source>
        <dbReference type="ARBA" id="ARBA00022574"/>
    </source>
</evidence>
<evidence type="ECO:0000259" key="6">
    <source>
        <dbReference type="PROSITE" id="PS50837"/>
    </source>
</evidence>
<evidence type="ECO:0000256" key="4">
    <source>
        <dbReference type="SAM" id="MobiDB-lite"/>
    </source>
</evidence>
<dbReference type="PROSITE" id="PS50837">
    <property type="entry name" value="NACHT"/>
    <property type="match status" value="1"/>
</dbReference>
<gene>
    <name evidence="7" type="ORF">PTSG_07574</name>
</gene>
<feature type="compositionally biased region" description="Low complexity" evidence="4">
    <location>
        <begin position="380"/>
        <end position="408"/>
    </location>
</feature>
<feature type="domain" description="NACHT" evidence="6">
    <location>
        <begin position="863"/>
        <end position="999"/>
    </location>
</feature>
<protein>
    <submittedName>
        <fullName evidence="7">Uncharacterized protein</fullName>
    </submittedName>
</protein>
<dbReference type="SMART" id="SM00028">
    <property type="entry name" value="TPR"/>
    <property type="match status" value="7"/>
</dbReference>
<organism evidence="8">
    <name type="scientific">Salpingoeca rosetta (strain ATCC 50818 / BSB-021)</name>
    <dbReference type="NCBI Taxonomy" id="946362"/>
    <lineage>
        <taxon>Eukaryota</taxon>
        <taxon>Choanoflagellata</taxon>
        <taxon>Craspedida</taxon>
        <taxon>Salpingoecidae</taxon>
        <taxon>Salpingoeca</taxon>
    </lineage>
</organism>
<accession>F2UH56</accession>
<feature type="region of interest" description="Disordered" evidence="4">
    <location>
        <begin position="337"/>
        <end position="443"/>
    </location>
</feature>
<dbReference type="eggNOG" id="KOG4157">
    <property type="taxonomic scope" value="Eukaryota"/>
</dbReference>
<dbReference type="SUPFAM" id="SSF50729">
    <property type="entry name" value="PH domain-like"/>
    <property type="match status" value="1"/>
</dbReference>
<keyword evidence="2" id="KW-0677">Repeat</keyword>
<keyword evidence="1" id="KW-0853">WD repeat</keyword>
<keyword evidence="3" id="KW-0802">TPR repeat</keyword>
<dbReference type="InterPro" id="IPR001849">
    <property type="entry name" value="PH_domain"/>
</dbReference>
<proteinExistence type="predicted"/>
<keyword evidence="8" id="KW-1185">Reference proteome</keyword>
<evidence type="ECO:0000259" key="5">
    <source>
        <dbReference type="PROSITE" id="PS50003"/>
    </source>
</evidence>